<dbReference type="Proteomes" id="UP000244755">
    <property type="component" value="Chromosome 1"/>
</dbReference>
<name>A0A2R4WMB1_9HYPH</name>
<gene>
    <name evidence="2" type="ORF">DA075_18540</name>
</gene>
<dbReference type="OrthoDB" id="8008216at2"/>
<organism evidence="2 3">
    <name type="scientific">Methylobacterium currus</name>
    <dbReference type="NCBI Taxonomy" id="2051553"/>
    <lineage>
        <taxon>Bacteria</taxon>
        <taxon>Pseudomonadati</taxon>
        <taxon>Pseudomonadota</taxon>
        <taxon>Alphaproteobacteria</taxon>
        <taxon>Hyphomicrobiales</taxon>
        <taxon>Methylobacteriaceae</taxon>
        <taxon>Methylobacterium</taxon>
    </lineage>
</organism>
<dbReference type="AlphaFoldDB" id="A0A2R4WMB1"/>
<feature type="signal peptide" evidence="1">
    <location>
        <begin position="1"/>
        <end position="20"/>
    </location>
</feature>
<sequence length="121" mass="13057">MRHLILAAALLAGAAVPVEAAFTTKLSDNQGRTASLRWEPGPGGVRWSLACLDGSDPRRPVELFTYRGVAPVEDGFVEGRFADPALPGRFVLATRGLSPYFQIWLEGCPANGRAVLIRRVP</sequence>
<dbReference type="EMBL" id="CP028843">
    <property type="protein sequence ID" value="AWB22656.1"/>
    <property type="molecule type" value="Genomic_DNA"/>
</dbReference>
<accession>A0A2R4WMB1</accession>
<evidence type="ECO:0000256" key="1">
    <source>
        <dbReference type="SAM" id="SignalP"/>
    </source>
</evidence>
<feature type="chain" id="PRO_5015310856" description="Proteinase inhibitor I42 chagasin domain-containing protein" evidence="1">
    <location>
        <begin position="21"/>
        <end position="121"/>
    </location>
</feature>
<reference evidence="2 3" key="1">
    <citation type="submission" date="2018-04" db="EMBL/GenBank/DDBJ databases">
        <title>Methylobacterium sp. PR1016A genome.</title>
        <authorList>
            <person name="Park W."/>
        </authorList>
    </citation>
    <scope>NUCLEOTIDE SEQUENCE [LARGE SCALE GENOMIC DNA]</scope>
    <source>
        <strain evidence="2 3">PR1016A</strain>
    </source>
</reference>
<evidence type="ECO:0008006" key="4">
    <source>
        <dbReference type="Google" id="ProtNLM"/>
    </source>
</evidence>
<dbReference type="RefSeq" id="WP_099954461.1">
    <property type="nucleotide sequence ID" value="NZ_CP028843.1"/>
</dbReference>
<keyword evidence="1" id="KW-0732">Signal</keyword>
<protein>
    <recommendedName>
        <fullName evidence="4">Proteinase inhibitor I42 chagasin domain-containing protein</fullName>
    </recommendedName>
</protein>
<evidence type="ECO:0000313" key="2">
    <source>
        <dbReference type="EMBL" id="AWB22656.1"/>
    </source>
</evidence>
<dbReference type="KEGG" id="mee:DA075_18540"/>
<evidence type="ECO:0000313" key="3">
    <source>
        <dbReference type="Proteomes" id="UP000244755"/>
    </source>
</evidence>
<keyword evidence="3" id="KW-1185">Reference proteome</keyword>
<proteinExistence type="predicted"/>